<protein>
    <recommendedName>
        <fullName evidence="9">Scarecrow-like protein 8</fullName>
    </recommendedName>
</protein>
<keyword evidence="4" id="KW-0539">Nucleus</keyword>
<dbReference type="AlphaFoldDB" id="A0AA86W242"/>
<dbReference type="EMBL" id="OY731407">
    <property type="protein sequence ID" value="CAJ1977018.1"/>
    <property type="molecule type" value="Genomic_DNA"/>
</dbReference>
<dbReference type="Pfam" id="PF03514">
    <property type="entry name" value="GRAS"/>
    <property type="match status" value="1"/>
</dbReference>
<evidence type="ECO:0000256" key="3">
    <source>
        <dbReference type="ARBA" id="ARBA00023163"/>
    </source>
</evidence>
<name>A0AA86W242_9FABA</name>
<dbReference type="PROSITE" id="PS50985">
    <property type="entry name" value="GRAS"/>
    <property type="match status" value="1"/>
</dbReference>
<accession>A0AA86W242</accession>
<evidence type="ECO:0000256" key="4">
    <source>
        <dbReference type="ARBA" id="ARBA00023242"/>
    </source>
</evidence>
<feature type="compositionally biased region" description="Low complexity" evidence="6">
    <location>
        <begin position="312"/>
        <end position="333"/>
    </location>
</feature>
<sequence>MCNPKCERGIHIICTVQKRSKKIKGIEEGKPLLVFLIEFKILSVIFTRITPTFQPPLQKKPNPSLSSCFVPCVSPKSKLFSRFLLFFAKTCGMSSPGFPGGRPSEFYGGATGFPTQSMAVQTTMNSHPAAAHHPLYRSQPSILLHPSSHIAQHQTSTLIGKRTLAEFQTHNLSNNPNNLISNNNNQLLPNYQLRSVKPRTFQPTNFSTASSELSAFPSYRYGASFLHQLRPNAVNAQPVASSILSNTNFPPVQSRLSATREPVKNSIDHRLQELEKQLLEDNDDDQGDAVSVVTTSEWSHTIQNLITPQKRASSSPTSSTTSSNSSAESISAKQSLTEAAEAISEGRFDAATQILTRLSQNPDQRFVNCMVSALKSRMSHVEYAPPVAELFSREHAESTQLLFEHSLFFRVALMVANIAIIESAFDDKSENAKLCVVDFDIGNGKQYASLLHELSARRKGTPAAVKIIAVAENGADERLSPAGVMLGRLAEQLGIGFEFKVLSRRLAELTRESLGCNADETLAVNFAFKLYRMPDESVSTENPRDELLRRVKALSPRVVTLVEQEANTNTAPFVARVAESCAYYGALFDSLESTMSRENSRRVKIEEGLSRKVANTVACEGRDRVERCEVFGKWRARMGMAGFMLKPLSQRVAESIKARLGAENRVAVKVENGGICFGWMGRTLTVASAWC</sequence>
<feature type="region of interest" description="Disordered" evidence="6">
    <location>
        <begin position="303"/>
        <end position="333"/>
    </location>
</feature>
<proteinExistence type="inferred from homology"/>
<feature type="region of interest" description="SAW" evidence="5">
    <location>
        <begin position="618"/>
        <end position="691"/>
    </location>
</feature>
<evidence type="ECO:0000313" key="7">
    <source>
        <dbReference type="EMBL" id="CAJ1977018.1"/>
    </source>
</evidence>
<evidence type="ECO:0000256" key="1">
    <source>
        <dbReference type="ARBA" id="ARBA00004123"/>
    </source>
</evidence>
<dbReference type="Proteomes" id="UP001189624">
    <property type="component" value="Chromosome 10"/>
</dbReference>
<dbReference type="Gramene" id="rna-AYBTSS11_LOCUS29164">
    <property type="protein sequence ID" value="CAJ1977018.1"/>
    <property type="gene ID" value="gene-AYBTSS11_LOCUS29164"/>
</dbReference>
<keyword evidence="3" id="KW-0804">Transcription</keyword>
<evidence type="ECO:0000313" key="8">
    <source>
        <dbReference type="Proteomes" id="UP001189624"/>
    </source>
</evidence>
<gene>
    <name evidence="7" type="ORF">AYBTSS11_LOCUS29164</name>
</gene>
<dbReference type="GO" id="GO:0005634">
    <property type="term" value="C:nucleus"/>
    <property type="evidence" value="ECO:0007669"/>
    <property type="project" value="UniProtKB-SubCell"/>
</dbReference>
<feature type="region of interest" description="Leucine repeat II (LRII)" evidence="5">
    <location>
        <begin position="481"/>
        <end position="513"/>
    </location>
</feature>
<dbReference type="InterPro" id="IPR005202">
    <property type="entry name" value="TF_GRAS"/>
</dbReference>
<organism evidence="7 8">
    <name type="scientific">Sphenostylis stenocarpa</name>
    <dbReference type="NCBI Taxonomy" id="92480"/>
    <lineage>
        <taxon>Eukaryota</taxon>
        <taxon>Viridiplantae</taxon>
        <taxon>Streptophyta</taxon>
        <taxon>Embryophyta</taxon>
        <taxon>Tracheophyta</taxon>
        <taxon>Spermatophyta</taxon>
        <taxon>Magnoliopsida</taxon>
        <taxon>eudicotyledons</taxon>
        <taxon>Gunneridae</taxon>
        <taxon>Pentapetalae</taxon>
        <taxon>rosids</taxon>
        <taxon>fabids</taxon>
        <taxon>Fabales</taxon>
        <taxon>Fabaceae</taxon>
        <taxon>Papilionoideae</taxon>
        <taxon>50 kb inversion clade</taxon>
        <taxon>NPAAA clade</taxon>
        <taxon>indigoferoid/millettioid clade</taxon>
        <taxon>Phaseoleae</taxon>
        <taxon>Sphenostylis</taxon>
    </lineage>
</organism>
<comment type="subcellular location">
    <subcellularLocation>
        <location evidence="1">Nucleus</location>
    </subcellularLocation>
</comment>
<comment type="caution">
    <text evidence="5">Lacks conserved residue(s) required for the propagation of feature annotation.</text>
</comment>
<keyword evidence="8" id="KW-1185">Reference proteome</keyword>
<keyword evidence="2" id="KW-0805">Transcription regulation</keyword>
<comment type="similarity">
    <text evidence="5">Belongs to the GRAS family.</text>
</comment>
<evidence type="ECO:0000256" key="5">
    <source>
        <dbReference type="PROSITE-ProRule" id="PRU01191"/>
    </source>
</evidence>
<reference evidence="7" key="1">
    <citation type="submission" date="2023-10" db="EMBL/GenBank/DDBJ databases">
        <authorList>
            <person name="Domelevo Entfellner J.-B."/>
        </authorList>
    </citation>
    <scope>NUCLEOTIDE SEQUENCE</scope>
</reference>
<evidence type="ECO:0000256" key="6">
    <source>
        <dbReference type="SAM" id="MobiDB-lite"/>
    </source>
</evidence>
<evidence type="ECO:0008006" key="9">
    <source>
        <dbReference type="Google" id="ProtNLM"/>
    </source>
</evidence>
<dbReference type="PANTHER" id="PTHR31636">
    <property type="entry name" value="OSJNBA0084A10.13 PROTEIN-RELATED"/>
    <property type="match status" value="1"/>
</dbReference>
<evidence type="ECO:0000256" key="2">
    <source>
        <dbReference type="ARBA" id="ARBA00023015"/>
    </source>
</evidence>